<comment type="caution">
    <text evidence="3">The sequence shown here is derived from an EMBL/GenBank/DDBJ whole genome shotgun (WGS) entry which is preliminary data.</text>
</comment>
<dbReference type="PANTHER" id="PTHR47773:SF1">
    <property type="entry name" value="C2H2-TYPE DOMAIN-CONTAINING PROTEIN"/>
    <property type="match status" value="1"/>
</dbReference>
<name>A0AAD9MJB4_9ANNE</name>
<evidence type="ECO:0000259" key="2">
    <source>
        <dbReference type="Pfam" id="PF20499"/>
    </source>
</evidence>
<reference evidence="3" key="1">
    <citation type="journal article" date="2023" name="Mol. Biol. Evol.">
        <title>Third-Generation Sequencing Reveals the Adaptive Role of the Epigenome in Three Deep-Sea Polychaetes.</title>
        <authorList>
            <person name="Perez M."/>
            <person name="Aroh O."/>
            <person name="Sun Y."/>
            <person name="Lan Y."/>
            <person name="Juniper S.K."/>
            <person name="Young C.R."/>
            <person name="Angers B."/>
            <person name="Qian P.Y."/>
        </authorList>
    </citation>
    <scope>NUCLEOTIDE SEQUENCE</scope>
    <source>
        <strain evidence="3">P08H-3</strain>
    </source>
</reference>
<dbReference type="Proteomes" id="UP001208570">
    <property type="component" value="Unassembled WGS sequence"/>
</dbReference>
<evidence type="ECO:0000313" key="4">
    <source>
        <dbReference type="Proteomes" id="UP001208570"/>
    </source>
</evidence>
<evidence type="ECO:0000256" key="1">
    <source>
        <dbReference type="SAM" id="MobiDB-lite"/>
    </source>
</evidence>
<dbReference type="AlphaFoldDB" id="A0AAD9MJB4"/>
<dbReference type="InterPro" id="IPR046616">
    <property type="entry name" value="DUF6729"/>
</dbReference>
<dbReference type="PANTHER" id="PTHR47773">
    <property type="entry name" value="SI:DKEY-9I5.2-RELATED"/>
    <property type="match status" value="1"/>
</dbReference>
<feature type="compositionally biased region" description="Low complexity" evidence="1">
    <location>
        <begin position="1062"/>
        <end position="1071"/>
    </location>
</feature>
<feature type="region of interest" description="Disordered" evidence="1">
    <location>
        <begin position="753"/>
        <end position="783"/>
    </location>
</feature>
<keyword evidence="4" id="KW-1185">Reference proteome</keyword>
<feature type="domain" description="DUF6729" evidence="2">
    <location>
        <begin position="138"/>
        <end position="349"/>
    </location>
</feature>
<dbReference type="EMBL" id="JAODUP010003605">
    <property type="protein sequence ID" value="KAK2138187.1"/>
    <property type="molecule type" value="Genomic_DNA"/>
</dbReference>
<organism evidence="3 4">
    <name type="scientific">Paralvinella palmiformis</name>
    <dbReference type="NCBI Taxonomy" id="53620"/>
    <lineage>
        <taxon>Eukaryota</taxon>
        <taxon>Metazoa</taxon>
        <taxon>Spiralia</taxon>
        <taxon>Lophotrochozoa</taxon>
        <taxon>Annelida</taxon>
        <taxon>Polychaeta</taxon>
        <taxon>Sedentaria</taxon>
        <taxon>Canalipalpata</taxon>
        <taxon>Terebellida</taxon>
        <taxon>Terebelliformia</taxon>
        <taxon>Alvinellidae</taxon>
        <taxon>Paralvinella</taxon>
    </lineage>
</organism>
<dbReference type="Pfam" id="PF20499">
    <property type="entry name" value="DUF6729"/>
    <property type="match status" value="1"/>
</dbReference>
<protein>
    <recommendedName>
        <fullName evidence="2">DUF6729 domain-containing protein</fullName>
    </recommendedName>
</protein>
<accession>A0AAD9MJB4</accession>
<proteinExistence type="predicted"/>
<feature type="compositionally biased region" description="Basic and acidic residues" evidence="1">
    <location>
        <begin position="1043"/>
        <end position="1052"/>
    </location>
</feature>
<gene>
    <name evidence="3" type="ORF">LSH36_3613g00000</name>
</gene>
<feature type="region of interest" description="Disordered" evidence="1">
    <location>
        <begin position="1040"/>
        <end position="1071"/>
    </location>
</feature>
<sequence>MSPAPTYETPVPTQVTPVPTQVIPVPIHETPAPIHENPVSTHETPLPPQDACPVGKSLPLPADRYQPPKKQVLEPNRDSLEINLEGWSKTWECEPGAVPAADRDWLKNDREHGLFGAVQVYKDFNGDYRKRRVLKCDRMWFYPPECPGFVAGTPPSADQFFQSKIFFWRPVGVWGYSFHCPRTNCPGRNRKDAFLYRNGYHSKARQICDIDGWYTVLTEVLACGPCNKMAKDSSEDKRGIFLAWDSNIISQLSEAHQALFPATLTLRRGVDKKVLQLMRDRTQGNTMTKVWRQIQENHCQLYLNRKDLYTTLLDMLNKPGGIVSALRHRFKPPPKRRELPSPRLLRHAFMLAEADNIHDYRAQILSTFGRVLKFDSTKKICKKLSGAGRGTAEWCTNIGNELSQIVCSVLTCEESVEKLSPMAQGLMNRYQRAGEPAPDLMYVDRGCCRQHGATSVQILFNRWVDAGMVIRLDAWHWMHRFDAAVRTDSHPKYALFKSALSGALFAYNRADIELLVKSERAASLNKYRELQDDEVLRHYISKSILKHHVRRVTLGAQETFRVVDNAIQQLKGPDGLDDNGISLFKSAEAIDEVWAAQQKHLECIQDPPGMPMYTVVRQSTRNGIHLPFYSCIRGNNSLEGFHLHLPRMIPGDHIAAKPFQIYLLSGLARWNADRHAAAVFGCKGRKNRIYSSSLIHRLNRRCRALFGEEEVEETNFRPPVPPGDELIGLEYLFDQSTEHLAPVDYSVHEDLIQDDGPETQDTITSEHGDGDDDGYTSEGNNDDIIIPSKSVPLTLTDNDAATALDPSCEDVCGPNPLPGYGKLELLSKILVEVGSDESKLSINSETRSRIIEAWNSLEEHDKKNQNFRSAYQSRWGNTMYGRTKGDAAEATVTQKIKFNLRYTPAQLIDPKKNRLVYCTIKHLWLCHNKESTKAFSPDKIRIHKSYERIQHRVLVEDPILSKLGIPLPKINTKCIRDFMRRQEALASSHSTAQGSAIQTRIKSISSLTLPDTPKLPTTIEKNKRPEMMYRETICRAGQKATKKREDLAELESRQTMVKSEHNTSSLDSNSLQSSSTFIGIARSTAYKRRQYNNKSNPILDKYPRLNNPKCLLCKKPTQGHKKYKKKTWCEDTKQSSSKGLSNKTFIDFEHFKSEIDEL</sequence>
<evidence type="ECO:0000313" key="3">
    <source>
        <dbReference type="EMBL" id="KAK2138187.1"/>
    </source>
</evidence>
<feature type="region of interest" description="Disordered" evidence="1">
    <location>
        <begin position="33"/>
        <end position="58"/>
    </location>
</feature>